<proteinExistence type="predicted"/>
<comment type="caution">
    <text evidence="3">The sequence shown here is derived from an EMBL/GenBank/DDBJ whole genome shotgun (WGS) entry which is preliminary data.</text>
</comment>
<dbReference type="Pfam" id="PF04909">
    <property type="entry name" value="Amidohydro_2"/>
    <property type="match status" value="1"/>
</dbReference>
<dbReference type="EMBL" id="JACRSN010000002">
    <property type="protein sequence ID" value="MBC8532691.1"/>
    <property type="molecule type" value="Genomic_DNA"/>
</dbReference>
<dbReference type="Proteomes" id="UP000651482">
    <property type="component" value="Unassembled WGS sequence"/>
</dbReference>
<name>A0A926D7I6_9FIRM</name>
<sequence length="263" mass="29009">MLFDFHTHLFPDQLAPKALPKLAATFGANPFTDGTVSGTRAAFQQWGVTGAAVMHIAVKPGQQETVNNFAASIQGDGLYSFGSVHPKDPHAVEEIRRVASLGLHGLKFHPDYQGVPADDACMDPLLEEAEKCGLPVLFHTGPDPIDPQHPLSRSERIAHLLERFPNLTIIAAHMGGLNAPEEAEAFLLGKNLYIDTAMAHTFLTPEQFERMVRLHGIDRVLFGSDCPWSRSNDGVAFIEQTSLSTEEKEAIYWKNAYRLLKIK</sequence>
<evidence type="ECO:0000256" key="1">
    <source>
        <dbReference type="ARBA" id="ARBA00023239"/>
    </source>
</evidence>
<dbReference type="InterPro" id="IPR032465">
    <property type="entry name" value="ACMSD"/>
</dbReference>
<dbReference type="GO" id="GO:0005737">
    <property type="term" value="C:cytoplasm"/>
    <property type="evidence" value="ECO:0007669"/>
    <property type="project" value="TreeGrafter"/>
</dbReference>
<keyword evidence="4" id="KW-1185">Reference proteome</keyword>
<dbReference type="InterPro" id="IPR032466">
    <property type="entry name" value="Metal_Hydrolase"/>
</dbReference>
<evidence type="ECO:0000313" key="3">
    <source>
        <dbReference type="EMBL" id="MBC8532691.1"/>
    </source>
</evidence>
<protein>
    <submittedName>
        <fullName evidence="3">Amidohydrolase</fullName>
    </submittedName>
</protein>
<dbReference type="InterPro" id="IPR006680">
    <property type="entry name" value="Amidohydro-rel"/>
</dbReference>
<dbReference type="GO" id="GO:0016787">
    <property type="term" value="F:hydrolase activity"/>
    <property type="evidence" value="ECO:0007669"/>
    <property type="project" value="InterPro"/>
</dbReference>
<evidence type="ECO:0000313" key="4">
    <source>
        <dbReference type="Proteomes" id="UP000651482"/>
    </source>
</evidence>
<dbReference type="Gene3D" id="3.20.20.140">
    <property type="entry name" value="Metal-dependent hydrolases"/>
    <property type="match status" value="1"/>
</dbReference>
<reference evidence="3" key="1">
    <citation type="submission" date="2020-08" db="EMBL/GenBank/DDBJ databases">
        <title>Genome public.</title>
        <authorList>
            <person name="Liu C."/>
            <person name="Sun Q."/>
        </authorList>
    </citation>
    <scope>NUCLEOTIDE SEQUENCE</scope>
    <source>
        <strain evidence="3">NSJ-40</strain>
    </source>
</reference>
<organism evidence="3 4">
    <name type="scientific">Yeguia hominis</name>
    <dbReference type="NCBI Taxonomy" id="2763662"/>
    <lineage>
        <taxon>Bacteria</taxon>
        <taxon>Bacillati</taxon>
        <taxon>Bacillota</taxon>
        <taxon>Clostridia</taxon>
        <taxon>Eubacteriales</taxon>
        <taxon>Yeguiaceae</taxon>
        <taxon>Yeguia</taxon>
    </lineage>
</organism>
<feature type="domain" description="Amidohydrolase-related" evidence="2">
    <location>
        <begin position="4"/>
        <end position="261"/>
    </location>
</feature>
<dbReference type="GO" id="GO:0016831">
    <property type="term" value="F:carboxy-lyase activity"/>
    <property type="evidence" value="ECO:0007669"/>
    <property type="project" value="InterPro"/>
</dbReference>
<dbReference type="AlphaFoldDB" id="A0A926D7I6"/>
<dbReference type="CDD" id="cd01292">
    <property type="entry name" value="metallo-dependent_hydrolases"/>
    <property type="match status" value="1"/>
</dbReference>
<dbReference type="RefSeq" id="WP_249317910.1">
    <property type="nucleotide sequence ID" value="NZ_JACRSN010000002.1"/>
</dbReference>
<keyword evidence="1" id="KW-0456">Lyase</keyword>
<dbReference type="SUPFAM" id="SSF51556">
    <property type="entry name" value="Metallo-dependent hydrolases"/>
    <property type="match status" value="1"/>
</dbReference>
<evidence type="ECO:0000259" key="2">
    <source>
        <dbReference type="Pfam" id="PF04909"/>
    </source>
</evidence>
<gene>
    <name evidence="3" type="ORF">IAG03_01475</name>
</gene>
<dbReference type="PANTHER" id="PTHR21240:SF28">
    <property type="entry name" value="ISO-OROTATE DECARBOXYLASE (EUROFUNG)"/>
    <property type="match status" value="1"/>
</dbReference>
<dbReference type="GO" id="GO:0019748">
    <property type="term" value="P:secondary metabolic process"/>
    <property type="evidence" value="ECO:0007669"/>
    <property type="project" value="TreeGrafter"/>
</dbReference>
<accession>A0A926D7I6</accession>
<dbReference type="PANTHER" id="PTHR21240">
    <property type="entry name" value="2-AMINO-3-CARBOXYLMUCONATE-6-SEMIALDEHYDE DECARBOXYLASE"/>
    <property type="match status" value="1"/>
</dbReference>